<feature type="compositionally biased region" description="Basic and acidic residues" evidence="4">
    <location>
        <begin position="1"/>
        <end position="21"/>
    </location>
</feature>
<keyword evidence="6" id="KW-1185">Reference proteome</keyword>
<keyword evidence="2 5" id="KW-0689">Ribosomal protein</keyword>
<dbReference type="InterPro" id="IPR036967">
    <property type="entry name" value="Ribosomal_uS11_sf"/>
</dbReference>
<dbReference type="Pfam" id="PF00411">
    <property type="entry name" value="Ribosomal_S11"/>
    <property type="match status" value="1"/>
</dbReference>
<proteinExistence type="inferred from homology"/>
<dbReference type="GO" id="GO:1990904">
    <property type="term" value="C:ribonucleoprotein complex"/>
    <property type="evidence" value="ECO:0007669"/>
    <property type="project" value="UniProtKB-KW"/>
</dbReference>
<sequence>MCPLSMREREEKRGLLGDRNEKKRSKGGDGGVEKGGGGGRTRGGNGTMRLEERSNRFTHSRCPHLQTVGRDAFEDDGMSVTIENLSGLNPDWNESGRGTAGGKYGVSSSGISGGQGVSESWDAGSVASILAILLTLATGWIPTSRSSVVKNMTLFNGKLRKLSYLKDTSVRDIHITSNVMREYKIGNKKVRSHVKGKTTSIEGEGSHVVDVSSVSKGTLFPDASTQHKYFNGIQYSHLPIINIKTTQNNTIMTVTDHTGKVMKIHSAGIEGFKNSKKGTNIAAQQAAYSLGVRLYKEGITTLRARIQGIGPGRMGSLKGLHLAELSIVSITDDTRVSWNPLRARKQRRI</sequence>
<dbReference type="HAMAP" id="MF_01310">
    <property type="entry name" value="Ribosomal_uS11"/>
    <property type="match status" value="1"/>
</dbReference>
<feature type="region of interest" description="Disordered" evidence="4">
    <location>
        <begin position="1"/>
        <end position="48"/>
    </location>
</feature>
<evidence type="ECO:0000256" key="2">
    <source>
        <dbReference type="ARBA" id="ARBA00022980"/>
    </source>
</evidence>
<dbReference type="InterPro" id="IPR001971">
    <property type="entry name" value="Ribosomal_uS11"/>
</dbReference>
<name>A0A310SHE2_9HYME</name>
<dbReference type="GO" id="GO:0006412">
    <property type="term" value="P:translation"/>
    <property type="evidence" value="ECO:0007669"/>
    <property type="project" value="InterPro"/>
</dbReference>
<evidence type="ECO:0000313" key="5">
    <source>
        <dbReference type="EMBL" id="OAD53609.1"/>
    </source>
</evidence>
<evidence type="ECO:0000256" key="1">
    <source>
        <dbReference type="ARBA" id="ARBA00006194"/>
    </source>
</evidence>
<organism evidence="5 6">
    <name type="scientific">Eufriesea mexicana</name>
    <dbReference type="NCBI Taxonomy" id="516756"/>
    <lineage>
        <taxon>Eukaryota</taxon>
        <taxon>Metazoa</taxon>
        <taxon>Ecdysozoa</taxon>
        <taxon>Arthropoda</taxon>
        <taxon>Hexapoda</taxon>
        <taxon>Insecta</taxon>
        <taxon>Pterygota</taxon>
        <taxon>Neoptera</taxon>
        <taxon>Endopterygota</taxon>
        <taxon>Hymenoptera</taxon>
        <taxon>Apocrita</taxon>
        <taxon>Aculeata</taxon>
        <taxon>Apoidea</taxon>
        <taxon>Anthophila</taxon>
        <taxon>Apidae</taxon>
        <taxon>Eufriesea</taxon>
    </lineage>
</organism>
<accession>A0A310SHE2</accession>
<evidence type="ECO:0000313" key="6">
    <source>
        <dbReference type="Proteomes" id="UP000250275"/>
    </source>
</evidence>
<dbReference type="PANTHER" id="PTHR11759">
    <property type="entry name" value="40S RIBOSOMAL PROTEIN S14/30S RIBOSOMAL PROTEIN S11"/>
    <property type="match status" value="1"/>
</dbReference>
<comment type="similarity">
    <text evidence="1">Belongs to the universal ribosomal protein uS11 family.</text>
</comment>
<gene>
    <name evidence="5" type="ORF">WN48_09600</name>
</gene>
<dbReference type="GO" id="GO:0003735">
    <property type="term" value="F:structural constituent of ribosome"/>
    <property type="evidence" value="ECO:0007669"/>
    <property type="project" value="InterPro"/>
</dbReference>
<dbReference type="GO" id="GO:0005840">
    <property type="term" value="C:ribosome"/>
    <property type="evidence" value="ECO:0007669"/>
    <property type="project" value="UniProtKB-KW"/>
</dbReference>
<protein>
    <submittedName>
        <fullName evidence="5">28S ribosomal protein S11, mitochondrial</fullName>
    </submittedName>
</protein>
<evidence type="ECO:0000256" key="4">
    <source>
        <dbReference type="SAM" id="MobiDB-lite"/>
    </source>
</evidence>
<reference evidence="5 6" key="1">
    <citation type="submission" date="2015-07" db="EMBL/GenBank/DDBJ databases">
        <title>The genome of Eufriesea mexicana.</title>
        <authorList>
            <person name="Pan H."/>
            <person name="Kapheim K."/>
        </authorList>
    </citation>
    <scope>NUCLEOTIDE SEQUENCE [LARGE SCALE GENOMIC DNA]</scope>
    <source>
        <strain evidence="5">0111107269</strain>
        <tissue evidence="5">Whole body</tissue>
    </source>
</reference>
<dbReference type="EMBL" id="KQ766607">
    <property type="protein sequence ID" value="OAD53609.1"/>
    <property type="molecule type" value="Genomic_DNA"/>
</dbReference>
<feature type="region of interest" description="Disordered" evidence="4">
    <location>
        <begin position="84"/>
        <end position="117"/>
    </location>
</feature>
<dbReference type="SUPFAM" id="SSF53137">
    <property type="entry name" value="Translational machinery components"/>
    <property type="match status" value="1"/>
</dbReference>
<feature type="compositionally biased region" description="Gly residues" evidence="4">
    <location>
        <begin position="28"/>
        <end position="46"/>
    </location>
</feature>
<dbReference type="OrthoDB" id="1654884at2759"/>
<dbReference type="Proteomes" id="UP000250275">
    <property type="component" value="Unassembled WGS sequence"/>
</dbReference>
<evidence type="ECO:0000256" key="3">
    <source>
        <dbReference type="ARBA" id="ARBA00023274"/>
    </source>
</evidence>
<keyword evidence="3" id="KW-0687">Ribonucleoprotein</keyword>
<dbReference type="Gene3D" id="3.30.420.80">
    <property type="entry name" value="Ribosomal protein S11"/>
    <property type="match status" value="1"/>
</dbReference>
<dbReference type="AlphaFoldDB" id="A0A310SHE2"/>